<reference evidence="3" key="2">
    <citation type="submission" date="2012-11" db="EMBL/GenBank/DDBJ databases">
        <authorList>
            <person name="Kuo A."/>
            <person name="Curtis B.A."/>
            <person name="Tanifuji G."/>
            <person name="Burki F."/>
            <person name="Gruber A."/>
            <person name="Irimia M."/>
            <person name="Maruyama S."/>
            <person name="Arias M.C."/>
            <person name="Ball S.G."/>
            <person name="Gile G.H."/>
            <person name="Hirakawa Y."/>
            <person name="Hopkins J.F."/>
            <person name="Rensing S.A."/>
            <person name="Schmutz J."/>
            <person name="Symeonidi A."/>
            <person name="Elias M."/>
            <person name="Eveleigh R.J."/>
            <person name="Herman E.K."/>
            <person name="Klute M.J."/>
            <person name="Nakayama T."/>
            <person name="Obornik M."/>
            <person name="Reyes-Prieto A."/>
            <person name="Armbrust E.V."/>
            <person name="Aves S.J."/>
            <person name="Beiko R.G."/>
            <person name="Coutinho P."/>
            <person name="Dacks J.B."/>
            <person name="Durnford D.G."/>
            <person name="Fast N.M."/>
            <person name="Green B.R."/>
            <person name="Grisdale C."/>
            <person name="Hempe F."/>
            <person name="Henrissat B."/>
            <person name="Hoppner M.P."/>
            <person name="Ishida K.-I."/>
            <person name="Kim E."/>
            <person name="Koreny L."/>
            <person name="Kroth P.G."/>
            <person name="Liu Y."/>
            <person name="Malik S.-B."/>
            <person name="Maier U.G."/>
            <person name="McRose D."/>
            <person name="Mock T."/>
            <person name="Neilson J.A."/>
            <person name="Onodera N.T."/>
            <person name="Poole A.M."/>
            <person name="Pritham E.J."/>
            <person name="Richards T.A."/>
            <person name="Rocap G."/>
            <person name="Roy S.W."/>
            <person name="Sarai C."/>
            <person name="Schaack S."/>
            <person name="Shirato S."/>
            <person name="Slamovits C.H."/>
            <person name="Spencer D.F."/>
            <person name="Suzuki S."/>
            <person name="Worden A.Z."/>
            <person name="Zauner S."/>
            <person name="Barry K."/>
            <person name="Bell C."/>
            <person name="Bharti A.K."/>
            <person name="Crow J.A."/>
            <person name="Grimwood J."/>
            <person name="Kramer R."/>
            <person name="Lindquist E."/>
            <person name="Lucas S."/>
            <person name="Salamov A."/>
            <person name="McFadden G.I."/>
            <person name="Lane C.E."/>
            <person name="Keeling P.J."/>
            <person name="Gray M.W."/>
            <person name="Grigoriev I.V."/>
            <person name="Archibald J.M."/>
        </authorList>
    </citation>
    <scope>NUCLEOTIDE SEQUENCE</scope>
    <source>
        <strain evidence="3">CCMP2712</strain>
    </source>
</reference>
<proteinExistence type="predicted"/>
<dbReference type="PaxDb" id="55529-EKX48197"/>
<sequence length="88" mass="9443">MPMFFILNKVVAVNKTGGDKQWLATVYPKSPTEDRASSEAMYVPPNVASESLSSIIQAREPKAAVKHRDCSGVHAVSCAGMDLPGSKH</sequence>
<dbReference type="AlphaFoldDB" id="L1JIP9"/>
<evidence type="ECO:0000313" key="3">
    <source>
        <dbReference type="Proteomes" id="UP000011087"/>
    </source>
</evidence>
<dbReference type="GeneID" id="17305104"/>
<evidence type="ECO:0000313" key="1">
    <source>
        <dbReference type="EMBL" id="EKX48197.1"/>
    </source>
</evidence>
<dbReference type="KEGG" id="gtt:GUITHDRAFT_105807"/>
<accession>L1JIP9</accession>
<dbReference type="Proteomes" id="UP000011087">
    <property type="component" value="Unassembled WGS sequence"/>
</dbReference>
<name>L1JIP9_GUITC</name>
<reference evidence="2" key="3">
    <citation type="submission" date="2015-06" db="UniProtKB">
        <authorList>
            <consortium name="EnsemblProtists"/>
        </authorList>
    </citation>
    <scope>IDENTIFICATION</scope>
</reference>
<reference evidence="1 3" key="1">
    <citation type="journal article" date="2012" name="Nature">
        <title>Algal genomes reveal evolutionary mosaicism and the fate of nucleomorphs.</title>
        <authorList>
            <consortium name="DOE Joint Genome Institute"/>
            <person name="Curtis B.A."/>
            <person name="Tanifuji G."/>
            <person name="Burki F."/>
            <person name="Gruber A."/>
            <person name="Irimia M."/>
            <person name="Maruyama S."/>
            <person name="Arias M.C."/>
            <person name="Ball S.G."/>
            <person name="Gile G.H."/>
            <person name="Hirakawa Y."/>
            <person name="Hopkins J.F."/>
            <person name="Kuo A."/>
            <person name="Rensing S.A."/>
            <person name="Schmutz J."/>
            <person name="Symeonidi A."/>
            <person name="Elias M."/>
            <person name="Eveleigh R.J."/>
            <person name="Herman E.K."/>
            <person name="Klute M.J."/>
            <person name="Nakayama T."/>
            <person name="Obornik M."/>
            <person name="Reyes-Prieto A."/>
            <person name="Armbrust E.V."/>
            <person name="Aves S.J."/>
            <person name="Beiko R.G."/>
            <person name="Coutinho P."/>
            <person name="Dacks J.B."/>
            <person name="Durnford D.G."/>
            <person name="Fast N.M."/>
            <person name="Green B.R."/>
            <person name="Grisdale C.J."/>
            <person name="Hempel F."/>
            <person name="Henrissat B."/>
            <person name="Hoppner M.P."/>
            <person name="Ishida K."/>
            <person name="Kim E."/>
            <person name="Koreny L."/>
            <person name="Kroth P.G."/>
            <person name="Liu Y."/>
            <person name="Malik S.B."/>
            <person name="Maier U.G."/>
            <person name="McRose D."/>
            <person name="Mock T."/>
            <person name="Neilson J.A."/>
            <person name="Onodera N.T."/>
            <person name="Poole A.M."/>
            <person name="Pritham E.J."/>
            <person name="Richards T.A."/>
            <person name="Rocap G."/>
            <person name="Roy S.W."/>
            <person name="Sarai C."/>
            <person name="Schaack S."/>
            <person name="Shirato S."/>
            <person name="Slamovits C.H."/>
            <person name="Spencer D.F."/>
            <person name="Suzuki S."/>
            <person name="Worden A.Z."/>
            <person name="Zauner S."/>
            <person name="Barry K."/>
            <person name="Bell C."/>
            <person name="Bharti A.K."/>
            <person name="Crow J.A."/>
            <person name="Grimwood J."/>
            <person name="Kramer R."/>
            <person name="Lindquist E."/>
            <person name="Lucas S."/>
            <person name="Salamov A."/>
            <person name="McFadden G.I."/>
            <person name="Lane C.E."/>
            <person name="Keeling P.J."/>
            <person name="Gray M.W."/>
            <person name="Grigoriev I.V."/>
            <person name="Archibald J.M."/>
        </authorList>
    </citation>
    <scope>NUCLEOTIDE SEQUENCE</scope>
    <source>
        <strain evidence="1 3">CCMP2712</strain>
    </source>
</reference>
<dbReference type="EMBL" id="JH992986">
    <property type="protein sequence ID" value="EKX48197.1"/>
    <property type="molecule type" value="Genomic_DNA"/>
</dbReference>
<keyword evidence="3" id="KW-1185">Reference proteome</keyword>
<dbReference type="HOGENOM" id="CLU_2473720_0_0_1"/>
<evidence type="ECO:0000313" key="2">
    <source>
        <dbReference type="EnsemblProtists" id="EKX48197"/>
    </source>
</evidence>
<organism evidence="1">
    <name type="scientific">Guillardia theta (strain CCMP2712)</name>
    <name type="common">Cryptophyte</name>
    <dbReference type="NCBI Taxonomy" id="905079"/>
    <lineage>
        <taxon>Eukaryota</taxon>
        <taxon>Cryptophyceae</taxon>
        <taxon>Pyrenomonadales</taxon>
        <taxon>Geminigeraceae</taxon>
        <taxon>Guillardia</taxon>
    </lineage>
</organism>
<gene>
    <name evidence="1" type="ORF">GUITHDRAFT_105807</name>
</gene>
<protein>
    <submittedName>
        <fullName evidence="1 2">Uncharacterized protein</fullName>
    </submittedName>
</protein>
<dbReference type="EnsemblProtists" id="EKX48197">
    <property type="protein sequence ID" value="EKX48197"/>
    <property type="gene ID" value="GUITHDRAFT_105807"/>
</dbReference>
<dbReference type="RefSeq" id="XP_005835177.1">
    <property type="nucleotide sequence ID" value="XM_005835120.1"/>
</dbReference>